<keyword evidence="9" id="KW-1185">Reference proteome</keyword>
<dbReference type="GO" id="GO:0005743">
    <property type="term" value="C:mitochondrial inner membrane"/>
    <property type="evidence" value="ECO:0007669"/>
    <property type="project" value="TreeGrafter"/>
</dbReference>
<reference evidence="8" key="1">
    <citation type="submission" date="2025-08" db="UniProtKB">
        <authorList>
            <consortium name="Ensembl"/>
        </authorList>
    </citation>
    <scope>IDENTIFICATION</scope>
</reference>
<keyword evidence="4 6" id="KW-0472">Membrane</keyword>
<sequence>MAPLPTSRSCARGRGGGALGRGLSLSVAGWPAGSYCRVPSGLRDGEFGARAQEEDRSGRVAPLPRPFPNLPAAWTLAARGARSAVAGMWCWRRAGQELQRPLRERLLLSPGWGSRAGAAAAAASSLPSASPGGLYEALAQSAPVYWAESGLAALQAGTGLPWWLSIVCAGAALRTGLTLPLAAHQGHLLAKLENLQPEIENLAKRLRYEVSIRGKQLGWSEKVARFHFRKNMGRIVSELYIRDNCHPFKASLLMWIQIPVWVFVSIALRNCSVGAADSEVLAVQEQLSTGGTLWFTDLTVPDTTWILPVSLGLLNLLIVEIFALRKLELSRFQKYITNFIRGLSILMIPIAATVPSSMALYWLSSSFMGLSHNLLLRSPTFRRLCHIPRTKSDSDTPYRDIVSAFYTKYFLKK</sequence>
<accession>A0A674IKP7</accession>
<keyword evidence="2 5" id="KW-0812">Transmembrane</keyword>
<dbReference type="GO" id="GO:0033617">
    <property type="term" value="P:mitochondrial respiratory chain complex IV assembly"/>
    <property type="evidence" value="ECO:0007669"/>
    <property type="project" value="TreeGrafter"/>
</dbReference>
<evidence type="ECO:0000256" key="2">
    <source>
        <dbReference type="ARBA" id="ARBA00022692"/>
    </source>
</evidence>
<evidence type="ECO:0000259" key="7">
    <source>
        <dbReference type="Pfam" id="PF02096"/>
    </source>
</evidence>
<dbReference type="InterPro" id="IPR001708">
    <property type="entry name" value="YidC/ALB3/OXA1/COX18"/>
</dbReference>
<evidence type="ECO:0000256" key="5">
    <source>
        <dbReference type="RuleBase" id="RU003945"/>
    </source>
</evidence>
<dbReference type="GeneTree" id="ENSGT00530000063506"/>
<evidence type="ECO:0000256" key="3">
    <source>
        <dbReference type="ARBA" id="ARBA00022989"/>
    </source>
</evidence>
<dbReference type="Pfam" id="PF02096">
    <property type="entry name" value="60KD_IMP"/>
    <property type="match status" value="1"/>
</dbReference>
<name>A0A674IKP7_9SAUR</name>
<evidence type="ECO:0000256" key="1">
    <source>
        <dbReference type="ARBA" id="ARBA00004141"/>
    </source>
</evidence>
<evidence type="ECO:0000256" key="4">
    <source>
        <dbReference type="ARBA" id="ARBA00023136"/>
    </source>
</evidence>
<dbReference type="AlphaFoldDB" id="A0A674IKP7"/>
<dbReference type="PANTHER" id="PTHR12428:SF65">
    <property type="entry name" value="CYTOCHROME C OXIDASE ASSEMBLY PROTEIN COX18, MITOCHONDRIAL"/>
    <property type="match status" value="1"/>
</dbReference>
<protein>
    <submittedName>
        <fullName evidence="8">Cytochrome c oxidase assembly factor COX18</fullName>
    </submittedName>
</protein>
<comment type="subcellular location">
    <subcellularLocation>
        <location evidence="1 5">Membrane</location>
        <topology evidence="1 5">Multi-pass membrane protein</topology>
    </subcellularLocation>
</comment>
<dbReference type="GO" id="GO:0032979">
    <property type="term" value="P:protein insertion into mitochondrial inner membrane from matrix"/>
    <property type="evidence" value="ECO:0007669"/>
    <property type="project" value="TreeGrafter"/>
</dbReference>
<reference evidence="8" key="2">
    <citation type="submission" date="2025-09" db="UniProtKB">
        <authorList>
            <consortium name="Ensembl"/>
        </authorList>
    </citation>
    <scope>IDENTIFICATION</scope>
</reference>
<comment type="similarity">
    <text evidence="5">Belongs to the OXA1/ALB3/YidC family.</text>
</comment>
<organism evidence="8 9">
    <name type="scientific">Terrapene triunguis</name>
    <name type="common">Three-toed box turtle</name>
    <dbReference type="NCBI Taxonomy" id="2587831"/>
    <lineage>
        <taxon>Eukaryota</taxon>
        <taxon>Metazoa</taxon>
        <taxon>Chordata</taxon>
        <taxon>Craniata</taxon>
        <taxon>Vertebrata</taxon>
        <taxon>Euteleostomi</taxon>
        <taxon>Archelosauria</taxon>
        <taxon>Testudinata</taxon>
        <taxon>Testudines</taxon>
        <taxon>Cryptodira</taxon>
        <taxon>Durocryptodira</taxon>
        <taxon>Testudinoidea</taxon>
        <taxon>Emydidae</taxon>
        <taxon>Terrapene</taxon>
    </lineage>
</organism>
<dbReference type="GO" id="GO:0032977">
    <property type="term" value="F:membrane insertase activity"/>
    <property type="evidence" value="ECO:0007669"/>
    <property type="project" value="InterPro"/>
</dbReference>
<dbReference type="PANTHER" id="PTHR12428">
    <property type="entry name" value="OXA1"/>
    <property type="match status" value="1"/>
</dbReference>
<keyword evidence="3 6" id="KW-1133">Transmembrane helix</keyword>
<dbReference type="InParanoid" id="A0A674IKP7"/>
<dbReference type="InterPro" id="IPR028055">
    <property type="entry name" value="YidC/Oxa/ALB_C"/>
</dbReference>
<dbReference type="Proteomes" id="UP000472274">
    <property type="component" value="Unplaced"/>
</dbReference>
<feature type="transmembrane region" description="Helical" evidence="6">
    <location>
        <begin position="305"/>
        <end position="323"/>
    </location>
</feature>
<evidence type="ECO:0000256" key="6">
    <source>
        <dbReference type="SAM" id="Phobius"/>
    </source>
</evidence>
<evidence type="ECO:0000313" key="9">
    <source>
        <dbReference type="Proteomes" id="UP000472274"/>
    </source>
</evidence>
<dbReference type="CDD" id="cd20069">
    <property type="entry name" value="5TM_Oxa1-like"/>
    <property type="match status" value="1"/>
</dbReference>
<evidence type="ECO:0000313" key="8">
    <source>
        <dbReference type="Ensembl" id="ENSTMTP00000008352.1"/>
    </source>
</evidence>
<gene>
    <name evidence="8" type="primary">COX18</name>
</gene>
<feature type="domain" description="Membrane insertase YidC/Oxa/ALB C-terminal" evidence="7">
    <location>
        <begin position="162"/>
        <end position="375"/>
    </location>
</feature>
<dbReference type="Ensembl" id="ENSTMTT00000008634.1">
    <property type="protein sequence ID" value="ENSTMTP00000008352.1"/>
    <property type="gene ID" value="ENSTMTG00000005959.1"/>
</dbReference>
<proteinExistence type="inferred from homology"/>